<comment type="caution">
    <text evidence="3">The sequence shown here is derived from an EMBL/GenBank/DDBJ whole genome shotgun (WGS) entry which is preliminary data.</text>
</comment>
<feature type="coiled-coil region" evidence="1">
    <location>
        <begin position="521"/>
        <end position="548"/>
    </location>
</feature>
<accession>A0ABW3XXW0</accession>
<feature type="region of interest" description="Disordered" evidence="2">
    <location>
        <begin position="803"/>
        <end position="826"/>
    </location>
</feature>
<organism evidence="3 4">
    <name type="scientific">Streptomyces kaempferi</name>
    <dbReference type="NCBI Taxonomy" id="333725"/>
    <lineage>
        <taxon>Bacteria</taxon>
        <taxon>Bacillati</taxon>
        <taxon>Actinomycetota</taxon>
        <taxon>Actinomycetes</taxon>
        <taxon>Kitasatosporales</taxon>
        <taxon>Streptomycetaceae</taxon>
        <taxon>Streptomyces</taxon>
    </lineage>
</organism>
<evidence type="ECO:0000256" key="1">
    <source>
        <dbReference type="SAM" id="Coils"/>
    </source>
</evidence>
<protein>
    <submittedName>
        <fullName evidence="3">Uncharacterized protein</fullName>
    </submittedName>
</protein>
<dbReference type="Proteomes" id="UP001597058">
    <property type="component" value="Unassembled WGS sequence"/>
</dbReference>
<keyword evidence="1" id="KW-0175">Coiled coil</keyword>
<sequence>MIEREKFCVDTPPELQSVRAQVEHAHKVLQILVEVGENPPENWEAEAALTVLRTVGSSRLIAAADKPEGLKDLLKASLKSPHKQRLDGLTLEDIDNLTLDDLKYFKNTDLENLTLKHLQKKEPADQPELIDAALEYFNEWNQSLQAAKDALLTEQERDRNQGEGSSGRSSILRELEQVVKVAELRHQGVLDVLSGLGIDHDELVRRDDGTRRTASLLGGAPNAYSQPVKSGLSRTLPAPVMSVGLVKSEFFKGFPPGLPTRYRERYEAAAEKYEERLTEYLISHANRPESENGLAYLANIAGRAMVVAWRGANETKPQVLVSLLLEYAANNHGRRVHLNFQNNHIAEIRKSMLHGRMSETQIVDAISIILEMGIKLEKLQSDDNIHWVDFRRVFLAVTGALLQFTNSRSTLRAIMKNVPNWDRPETRLFDLPYVDGFIRYRNFGQMTENQLRRSVAVGKLFPDEIVFSTPSFGQIPYISGLDALRRMGINEVHWQEHLEDISNPKRSTALPEDRLQVWSQYVQLTLEYERVKKQYEASKDARQKAKDTKSILAIEPSIQHDHAQLEKYVWRTWVHFMVTHEKLQQLGIDPTVIKNEFDKWVRQVRPGVPMLSPADWRRDPTSVSVAQVPYIETASQPASSRSAGIGRHPQILPSSSRTPSHDVVIPRDVVIPARLDAPSVAGSSRPLYVPAQPYTKWSQLSQANRELLKNYVYLEFQRHHDFRIPRDWEQRTAYAFDAMPSVFKNQPMAHQANHIASYVMTGSFNAMLGGARGEAELSDPKATGIGQPSHDMEHSVPLVNDGTGIDAGVNSQAERQDNATAEPLTPERELIIRGEQTQGIVRSFPEAVSTQITPHDRAGVIMGRLWQGAGDTDKLLPVRGVQSEKLEISAFIPSELWDAAAAVMSDKPTDSTPQALEDHRELVKRALAPLVAATQHNVLDHLQKMDRGSLNTLLYYRFTDTNRNFSDVAIFIQDLVRALEHGISIDTGREPFINICA</sequence>
<evidence type="ECO:0000313" key="3">
    <source>
        <dbReference type="EMBL" id="MFD1313726.1"/>
    </source>
</evidence>
<evidence type="ECO:0000256" key="2">
    <source>
        <dbReference type="SAM" id="MobiDB-lite"/>
    </source>
</evidence>
<keyword evidence="4" id="KW-1185">Reference proteome</keyword>
<proteinExistence type="predicted"/>
<reference evidence="4" key="1">
    <citation type="journal article" date="2019" name="Int. J. Syst. Evol. Microbiol.">
        <title>The Global Catalogue of Microorganisms (GCM) 10K type strain sequencing project: providing services to taxonomists for standard genome sequencing and annotation.</title>
        <authorList>
            <consortium name="The Broad Institute Genomics Platform"/>
            <consortium name="The Broad Institute Genome Sequencing Center for Infectious Disease"/>
            <person name="Wu L."/>
            <person name="Ma J."/>
        </authorList>
    </citation>
    <scope>NUCLEOTIDE SEQUENCE [LARGE SCALE GENOMIC DNA]</scope>
    <source>
        <strain evidence="4">CGMCC 4.7020</strain>
    </source>
</reference>
<evidence type="ECO:0000313" key="4">
    <source>
        <dbReference type="Proteomes" id="UP001597058"/>
    </source>
</evidence>
<gene>
    <name evidence="3" type="ORF">ACFQ5X_49700</name>
</gene>
<dbReference type="EMBL" id="JBHTMM010000250">
    <property type="protein sequence ID" value="MFD1313726.1"/>
    <property type="molecule type" value="Genomic_DNA"/>
</dbReference>
<name>A0ABW3XXW0_9ACTN</name>
<dbReference type="RefSeq" id="WP_381233782.1">
    <property type="nucleotide sequence ID" value="NZ_JBHSKH010000014.1"/>
</dbReference>